<comment type="caution">
    <text evidence="2">The sequence shown here is derived from an EMBL/GenBank/DDBJ whole genome shotgun (WGS) entry which is preliminary data.</text>
</comment>
<keyword evidence="3" id="KW-1185">Reference proteome</keyword>
<name>A0A4C1SK88_EUMVA</name>
<evidence type="ECO:0000313" key="3">
    <source>
        <dbReference type="Proteomes" id="UP000299102"/>
    </source>
</evidence>
<feature type="compositionally biased region" description="Basic residues" evidence="1">
    <location>
        <begin position="132"/>
        <end position="143"/>
    </location>
</feature>
<feature type="compositionally biased region" description="Basic and acidic residues" evidence="1">
    <location>
        <begin position="1"/>
        <end position="10"/>
    </location>
</feature>
<protein>
    <submittedName>
        <fullName evidence="2">Uncharacterized protein</fullName>
    </submittedName>
</protein>
<dbReference type="Proteomes" id="UP000299102">
    <property type="component" value="Unassembled WGS sequence"/>
</dbReference>
<reference evidence="2 3" key="1">
    <citation type="journal article" date="2019" name="Commun. Biol.">
        <title>The bagworm genome reveals a unique fibroin gene that provides high tensile strength.</title>
        <authorList>
            <person name="Kono N."/>
            <person name="Nakamura H."/>
            <person name="Ohtoshi R."/>
            <person name="Tomita M."/>
            <person name="Numata K."/>
            <person name="Arakawa K."/>
        </authorList>
    </citation>
    <scope>NUCLEOTIDE SEQUENCE [LARGE SCALE GENOMIC DNA]</scope>
</reference>
<proteinExistence type="predicted"/>
<dbReference type="EMBL" id="BGZK01003545">
    <property type="protein sequence ID" value="GBP02425.1"/>
    <property type="molecule type" value="Genomic_DNA"/>
</dbReference>
<accession>A0A4C1SK88</accession>
<dbReference type="AlphaFoldDB" id="A0A4C1SK88"/>
<sequence length="182" mass="20417">MDHLRQDRAKRSWSKRKQTQQTYIEKPGSTRNKLTVGVLYVPIVSIVLMKIRGGSGGARPKLNVGKRPWAVAAHGLRCVVEGQIRGSAVDLMLHVTACCWQLAPWDPTTIPNQAILINLGSRPTHQLDTTSRHRRRNQHRNARARTLPSPKPTPEGARADRDAAAARLDPQRDESMWTRGEN</sequence>
<evidence type="ECO:0000313" key="2">
    <source>
        <dbReference type="EMBL" id="GBP02425.1"/>
    </source>
</evidence>
<organism evidence="2 3">
    <name type="scientific">Eumeta variegata</name>
    <name type="common">Bagworm moth</name>
    <name type="synonym">Eumeta japonica</name>
    <dbReference type="NCBI Taxonomy" id="151549"/>
    <lineage>
        <taxon>Eukaryota</taxon>
        <taxon>Metazoa</taxon>
        <taxon>Ecdysozoa</taxon>
        <taxon>Arthropoda</taxon>
        <taxon>Hexapoda</taxon>
        <taxon>Insecta</taxon>
        <taxon>Pterygota</taxon>
        <taxon>Neoptera</taxon>
        <taxon>Endopterygota</taxon>
        <taxon>Lepidoptera</taxon>
        <taxon>Glossata</taxon>
        <taxon>Ditrysia</taxon>
        <taxon>Tineoidea</taxon>
        <taxon>Psychidae</taxon>
        <taxon>Oiketicinae</taxon>
        <taxon>Eumeta</taxon>
    </lineage>
</organism>
<feature type="region of interest" description="Disordered" evidence="1">
    <location>
        <begin position="121"/>
        <end position="182"/>
    </location>
</feature>
<evidence type="ECO:0000256" key="1">
    <source>
        <dbReference type="SAM" id="MobiDB-lite"/>
    </source>
</evidence>
<gene>
    <name evidence="2" type="ORF">EVAR_101045_1</name>
</gene>
<feature type="region of interest" description="Disordered" evidence="1">
    <location>
        <begin position="1"/>
        <end position="23"/>
    </location>
</feature>
<feature type="compositionally biased region" description="Basic and acidic residues" evidence="1">
    <location>
        <begin position="157"/>
        <end position="182"/>
    </location>
</feature>